<dbReference type="Pfam" id="PF22483">
    <property type="entry name" value="Mu-transpos_C_2"/>
    <property type="match status" value="1"/>
</dbReference>
<protein>
    <recommendedName>
        <fullName evidence="1">Transposase for insertion sequence element IS21-like C-terminal domain-containing protein</fullName>
    </recommendedName>
</protein>
<evidence type="ECO:0000313" key="3">
    <source>
        <dbReference type="Proteomes" id="UP000182229"/>
    </source>
</evidence>
<evidence type="ECO:0000313" key="2">
    <source>
        <dbReference type="EMBL" id="OJH34818.1"/>
    </source>
</evidence>
<dbReference type="EMBL" id="MPIN01000017">
    <property type="protein sequence ID" value="OJH34818.1"/>
    <property type="molecule type" value="Genomic_DNA"/>
</dbReference>
<evidence type="ECO:0000259" key="1">
    <source>
        <dbReference type="Pfam" id="PF22483"/>
    </source>
</evidence>
<sequence>MEPRTIEVGKKEQNGDVEALNGALKRRLVQHLLMRGSRDFESAAAYESWVQGVLEKANRLRGVKVEEELAAMRPLSVQRLVEYSELEVVVTAWSTIRVQHNTYSVPSRLVGQRVRVRMYDDRLEVLHAGKPQLVVDRLVGRNGHRINYRHIIWSLVQKPGAFAQYRYREDLFPSLVFRQAYDELQRVHEGRAADVEYLRILHLAASTLEAQVEQVLARLLAEGGLRGAEQVKALVAPARPEVPELAQPEVDLSSYDALLVEQREVAS</sequence>
<organism evidence="2 3">
    <name type="scientific">Cystobacter ferrugineus</name>
    <dbReference type="NCBI Taxonomy" id="83449"/>
    <lineage>
        <taxon>Bacteria</taxon>
        <taxon>Pseudomonadati</taxon>
        <taxon>Myxococcota</taxon>
        <taxon>Myxococcia</taxon>
        <taxon>Myxococcales</taxon>
        <taxon>Cystobacterineae</taxon>
        <taxon>Archangiaceae</taxon>
        <taxon>Cystobacter</taxon>
    </lineage>
</organism>
<dbReference type="STRING" id="83449.BON30_42470"/>
<comment type="caution">
    <text evidence="2">The sequence shown here is derived from an EMBL/GenBank/DDBJ whole genome shotgun (WGS) entry which is preliminary data.</text>
</comment>
<reference evidence="3" key="1">
    <citation type="submission" date="2016-11" db="EMBL/GenBank/DDBJ databases">
        <authorList>
            <person name="Shukria A."/>
            <person name="Stevens D.C."/>
        </authorList>
    </citation>
    <scope>NUCLEOTIDE SEQUENCE [LARGE SCALE GENOMIC DNA]</scope>
    <source>
        <strain evidence="3">Cbfe23</strain>
    </source>
</reference>
<keyword evidence="3" id="KW-1185">Reference proteome</keyword>
<feature type="domain" description="Transposase for insertion sequence element IS21-like C-terminal" evidence="1">
    <location>
        <begin position="85"/>
        <end position="131"/>
    </location>
</feature>
<accession>A0A1L9AXT2</accession>
<name>A0A1L9AXT2_9BACT</name>
<reference evidence="2 3" key="2">
    <citation type="submission" date="2016-12" db="EMBL/GenBank/DDBJ databases">
        <title>Draft Genome Sequence of Cystobacter ferrugineus Strain Cbfe23.</title>
        <authorList>
            <person name="Akbar S."/>
            <person name="Dowd S.E."/>
            <person name="Stevens D.C."/>
        </authorList>
    </citation>
    <scope>NUCLEOTIDE SEQUENCE [LARGE SCALE GENOMIC DNA]</scope>
    <source>
        <strain evidence="2 3">Cbfe23</strain>
    </source>
</reference>
<dbReference type="PANTHER" id="PTHR35004">
    <property type="entry name" value="TRANSPOSASE RV3428C-RELATED"/>
    <property type="match status" value="1"/>
</dbReference>
<dbReference type="RefSeq" id="WP_071904299.1">
    <property type="nucleotide sequence ID" value="NZ_MPIN01000017.1"/>
</dbReference>
<dbReference type="AlphaFoldDB" id="A0A1L9AXT2"/>
<dbReference type="Proteomes" id="UP000182229">
    <property type="component" value="Unassembled WGS sequence"/>
</dbReference>
<dbReference type="PANTHER" id="PTHR35004:SF7">
    <property type="entry name" value="INTEGRASE PROTEIN"/>
    <property type="match status" value="1"/>
</dbReference>
<gene>
    <name evidence="2" type="ORF">BON30_42470</name>
</gene>
<proteinExistence type="predicted"/>
<dbReference type="InterPro" id="IPR054353">
    <property type="entry name" value="IstA-like_C"/>
</dbReference>